<name>A0A1M5X917_9FIRM</name>
<keyword evidence="2" id="KW-0808">Transferase</keyword>
<evidence type="ECO:0000256" key="1">
    <source>
        <dbReference type="SAM" id="MobiDB-lite"/>
    </source>
</evidence>
<dbReference type="GO" id="GO:0016301">
    <property type="term" value="F:kinase activity"/>
    <property type="evidence" value="ECO:0007669"/>
    <property type="project" value="UniProtKB-KW"/>
</dbReference>
<protein>
    <submittedName>
        <fullName evidence="2">Pyruvate, water dikinase</fullName>
    </submittedName>
</protein>
<keyword evidence="3" id="KW-1185">Reference proteome</keyword>
<reference evidence="3" key="1">
    <citation type="submission" date="2016-11" db="EMBL/GenBank/DDBJ databases">
        <authorList>
            <person name="Varghese N."/>
            <person name="Submissions S."/>
        </authorList>
    </citation>
    <scope>NUCLEOTIDE SEQUENCE [LARGE SCALE GENOMIC DNA]</scope>
    <source>
        <strain evidence="3">DSM 15449</strain>
    </source>
</reference>
<feature type="region of interest" description="Disordered" evidence="1">
    <location>
        <begin position="147"/>
        <end position="168"/>
    </location>
</feature>
<gene>
    <name evidence="2" type="ORF">SAMN02746098_01869</name>
</gene>
<proteinExistence type="predicted"/>
<keyword evidence="2" id="KW-0670">Pyruvate</keyword>
<sequence>MREADKLVQNGVIREKEDIYYHSIITQRKEEYEVYEKLTPRVMTSEGEVLSGAYDTGNIPKGALAGIPVSSGIIKGRARVILKMEDANIEEGDFLVTVTFWPSQTSLPITVSPLKGSSSRVGVTFSHPLVQCFEVYPGGEDLHLYGKGGCPNPGDRRYRDRHRRGRPP</sequence>
<evidence type="ECO:0000313" key="2">
    <source>
        <dbReference type="EMBL" id="SHH96266.1"/>
    </source>
</evidence>
<feature type="compositionally biased region" description="Basic residues" evidence="1">
    <location>
        <begin position="159"/>
        <end position="168"/>
    </location>
</feature>
<organism evidence="2 3">
    <name type="scientific">Desulfosporosinus lacus DSM 15449</name>
    <dbReference type="NCBI Taxonomy" id="1121420"/>
    <lineage>
        <taxon>Bacteria</taxon>
        <taxon>Bacillati</taxon>
        <taxon>Bacillota</taxon>
        <taxon>Clostridia</taxon>
        <taxon>Eubacteriales</taxon>
        <taxon>Desulfitobacteriaceae</taxon>
        <taxon>Desulfosporosinus</taxon>
    </lineage>
</organism>
<evidence type="ECO:0000313" key="3">
    <source>
        <dbReference type="Proteomes" id="UP000183954"/>
    </source>
</evidence>
<dbReference type="AlphaFoldDB" id="A0A1M5X917"/>
<dbReference type="Proteomes" id="UP000183954">
    <property type="component" value="Unassembled WGS sequence"/>
</dbReference>
<keyword evidence="2" id="KW-0418">Kinase</keyword>
<dbReference type="EMBL" id="FQXJ01000006">
    <property type="protein sequence ID" value="SHH96266.1"/>
    <property type="molecule type" value="Genomic_DNA"/>
</dbReference>
<dbReference type="STRING" id="1121420.SAMN02746098_01869"/>
<accession>A0A1M5X917</accession>